<dbReference type="EMBL" id="AJWZ01004642">
    <property type="protein sequence ID" value="EKC64863.1"/>
    <property type="molecule type" value="Genomic_DNA"/>
</dbReference>
<name>K1T580_9ZZZZ</name>
<evidence type="ECO:0000313" key="1">
    <source>
        <dbReference type="EMBL" id="EKC64863.1"/>
    </source>
</evidence>
<gene>
    <name evidence="1" type="ORF">OBE_06725</name>
</gene>
<protein>
    <submittedName>
        <fullName evidence="1">Uncharacterized protein</fullName>
    </submittedName>
</protein>
<comment type="caution">
    <text evidence="1">The sequence shown here is derived from an EMBL/GenBank/DDBJ whole genome shotgun (WGS) entry which is preliminary data.</text>
</comment>
<sequence>MDETVNGEPVMPNMQRFKREGVWFENFFANSFRTDRG</sequence>
<dbReference type="SUPFAM" id="SSF53649">
    <property type="entry name" value="Alkaline phosphatase-like"/>
    <property type="match status" value="1"/>
</dbReference>
<dbReference type="AlphaFoldDB" id="K1T580"/>
<feature type="non-terminal residue" evidence="1">
    <location>
        <position position="37"/>
    </location>
</feature>
<organism evidence="1">
    <name type="scientific">human gut metagenome</name>
    <dbReference type="NCBI Taxonomy" id="408170"/>
    <lineage>
        <taxon>unclassified sequences</taxon>
        <taxon>metagenomes</taxon>
        <taxon>organismal metagenomes</taxon>
    </lineage>
</organism>
<reference evidence="1" key="1">
    <citation type="journal article" date="2013" name="Environ. Microbiol.">
        <title>Microbiota from the distal guts of lean and obese adolescents exhibit partial functional redundancy besides clear differences in community structure.</title>
        <authorList>
            <person name="Ferrer M."/>
            <person name="Ruiz A."/>
            <person name="Lanza F."/>
            <person name="Haange S.B."/>
            <person name="Oberbach A."/>
            <person name="Till H."/>
            <person name="Bargiela R."/>
            <person name="Campoy C."/>
            <person name="Segura M.T."/>
            <person name="Richter M."/>
            <person name="von Bergen M."/>
            <person name="Seifert J."/>
            <person name="Suarez A."/>
        </authorList>
    </citation>
    <scope>NUCLEOTIDE SEQUENCE</scope>
</reference>
<dbReference type="InterPro" id="IPR017850">
    <property type="entry name" value="Alkaline_phosphatase_core_sf"/>
</dbReference>
<proteinExistence type="predicted"/>
<accession>K1T580</accession>